<name>A0A8H6RB95_9PEZI</name>
<protein>
    <submittedName>
        <fullName evidence="2">Uncharacterized protein</fullName>
    </submittedName>
</protein>
<dbReference type="AlphaFoldDB" id="A0A8H6RB95"/>
<feature type="compositionally biased region" description="Acidic residues" evidence="1">
    <location>
        <begin position="220"/>
        <end position="235"/>
    </location>
</feature>
<evidence type="ECO:0000256" key="1">
    <source>
        <dbReference type="SAM" id="MobiDB-lite"/>
    </source>
</evidence>
<reference evidence="2" key="1">
    <citation type="submission" date="2020-04" db="EMBL/GenBank/DDBJ databases">
        <title>Draft genome resource of the tomato pathogen Pseudocercospora fuligena.</title>
        <authorList>
            <person name="Zaccaron A."/>
        </authorList>
    </citation>
    <scope>NUCLEOTIDE SEQUENCE</scope>
    <source>
        <strain evidence="2">PF001</strain>
    </source>
</reference>
<feature type="region of interest" description="Disordered" evidence="1">
    <location>
        <begin position="205"/>
        <end position="265"/>
    </location>
</feature>
<evidence type="ECO:0000313" key="2">
    <source>
        <dbReference type="EMBL" id="KAF7188685.1"/>
    </source>
</evidence>
<accession>A0A8H6RB95</accession>
<evidence type="ECO:0000313" key="3">
    <source>
        <dbReference type="Proteomes" id="UP000660729"/>
    </source>
</evidence>
<dbReference type="EMBL" id="JABCIY010000205">
    <property type="protein sequence ID" value="KAF7188685.1"/>
    <property type="molecule type" value="Genomic_DNA"/>
</dbReference>
<organism evidence="2 3">
    <name type="scientific">Pseudocercospora fuligena</name>
    <dbReference type="NCBI Taxonomy" id="685502"/>
    <lineage>
        <taxon>Eukaryota</taxon>
        <taxon>Fungi</taxon>
        <taxon>Dikarya</taxon>
        <taxon>Ascomycota</taxon>
        <taxon>Pezizomycotina</taxon>
        <taxon>Dothideomycetes</taxon>
        <taxon>Dothideomycetidae</taxon>
        <taxon>Mycosphaerellales</taxon>
        <taxon>Mycosphaerellaceae</taxon>
        <taxon>Pseudocercospora</taxon>
    </lineage>
</organism>
<feature type="compositionally biased region" description="Basic and acidic residues" evidence="1">
    <location>
        <begin position="205"/>
        <end position="218"/>
    </location>
</feature>
<dbReference type="OrthoDB" id="3647879at2759"/>
<dbReference type="Proteomes" id="UP000660729">
    <property type="component" value="Unassembled WGS sequence"/>
</dbReference>
<proteinExistence type="predicted"/>
<sequence length="284" mass="31776">MIFGANFSDSAKSLYEKASLATNNAVNGFNFNRNVYKEFNKEPCNYLNEDFECDEGFGSDEEWTAISKGRPRKKYPQEDCLVKSGVMKLSDVGLTFTQHAIAAASQAAGVSLDYAQTALRYATLETAQGIGYVANSDTATIAIQKIKRRFPLIEDIQRAYSEGQEVQRSRHLPKAARPMMYEDGEEDKMVDPQTGAELEVVYDEDRSAHDMPHSRVEEFSGAEDEEGTGSEDEEEALFRDSPLDYSGPIIGPANDSEELKAKEGLEEMKEKMNLRLKEAVEKEF</sequence>
<comment type="caution">
    <text evidence="2">The sequence shown here is derived from an EMBL/GenBank/DDBJ whole genome shotgun (WGS) entry which is preliminary data.</text>
</comment>
<keyword evidence="3" id="KW-1185">Reference proteome</keyword>
<gene>
    <name evidence="2" type="ORF">HII31_09937</name>
</gene>